<evidence type="ECO:0008006" key="3">
    <source>
        <dbReference type="Google" id="ProtNLM"/>
    </source>
</evidence>
<protein>
    <recommendedName>
        <fullName evidence="3">DUF4283 domain-containing protein</fullName>
    </recommendedName>
</protein>
<proteinExistence type="predicted"/>
<reference evidence="1 2" key="1">
    <citation type="journal article" date="2020" name="BMC Genomics">
        <title>Intraspecific diversification of the crop wild relative Brassica cretica Lam. using demographic model selection.</title>
        <authorList>
            <person name="Kioukis A."/>
            <person name="Michalopoulou V.A."/>
            <person name="Briers L."/>
            <person name="Pirintsos S."/>
            <person name="Studholme D.J."/>
            <person name="Pavlidis P."/>
            <person name="Sarris P.F."/>
        </authorList>
    </citation>
    <scope>NUCLEOTIDE SEQUENCE [LARGE SCALE GENOMIC DNA]</scope>
    <source>
        <strain evidence="2">cv. PFS-1207/04</strain>
    </source>
</reference>
<dbReference type="Proteomes" id="UP000266723">
    <property type="component" value="Unassembled WGS sequence"/>
</dbReference>
<accession>A0ABQ7DWV9</accession>
<dbReference type="EMBL" id="QGKV02000649">
    <property type="protein sequence ID" value="KAF3581890.1"/>
    <property type="molecule type" value="Genomic_DNA"/>
</dbReference>
<organism evidence="1 2">
    <name type="scientific">Brassica cretica</name>
    <name type="common">Mustard</name>
    <dbReference type="NCBI Taxonomy" id="69181"/>
    <lineage>
        <taxon>Eukaryota</taxon>
        <taxon>Viridiplantae</taxon>
        <taxon>Streptophyta</taxon>
        <taxon>Embryophyta</taxon>
        <taxon>Tracheophyta</taxon>
        <taxon>Spermatophyta</taxon>
        <taxon>Magnoliopsida</taxon>
        <taxon>eudicotyledons</taxon>
        <taxon>Gunneridae</taxon>
        <taxon>Pentapetalae</taxon>
        <taxon>rosids</taxon>
        <taxon>malvids</taxon>
        <taxon>Brassicales</taxon>
        <taxon>Brassicaceae</taxon>
        <taxon>Brassiceae</taxon>
        <taxon>Brassica</taxon>
    </lineage>
</organism>
<evidence type="ECO:0000313" key="2">
    <source>
        <dbReference type="Proteomes" id="UP000266723"/>
    </source>
</evidence>
<gene>
    <name evidence="1" type="ORF">DY000_02030760</name>
</gene>
<comment type="caution">
    <text evidence="1">The sequence shown here is derived from an EMBL/GenBank/DDBJ whole genome shotgun (WGS) entry which is preliminary data.</text>
</comment>
<evidence type="ECO:0000313" key="1">
    <source>
        <dbReference type="EMBL" id="KAF3581890.1"/>
    </source>
</evidence>
<name>A0ABQ7DWV9_BRACR</name>
<keyword evidence="2" id="KW-1185">Reference proteome</keyword>
<sequence length="147" mass="17045">MLVRMIYDANWPHGQVDMMHSILAIGFYMCKEISPQIDLVEISGRIQIRVMIKERLGSWVVEMDGRWGILSVRMKTGWKDGEDGRLSDGFRLTSLTLLDVWIGLLNDWKAKRSILKSMLWFGPERFFVGLETTSKLEYSQIDGMENL</sequence>